<dbReference type="OrthoDB" id="3779652at2759"/>
<comment type="caution">
    <text evidence="1">The sequence shown here is derived from an EMBL/GenBank/DDBJ whole genome shotgun (WGS) entry which is preliminary data.</text>
</comment>
<dbReference type="Proteomes" id="UP000813461">
    <property type="component" value="Unassembled WGS sequence"/>
</dbReference>
<dbReference type="AlphaFoldDB" id="A0A8K0R5E0"/>
<sequence length="771" mass="87260">MQDELSLSSMCDDALEALDAAAGDRIGWAWTNVDVAARLHRTLTELQHWKRSITWFCTQSNDSSIEDVDSENRKEVSLNTFFSSFEVHRPYLSGLLKGHLKDVQELLTPLKDLFFQPKERLDLSHAIILVQELESSINCLGHYLDSIFAFSLEGGSALQLPSSTSTIFALGSDAAMASKGILTMDNDSAGLHEPLDTGKPMTTTMNFSQPSEVTENQGSQDTLSFKPFGNSFLPERKSEPHLVTEFASETNDVSSEKEKNMLGAVGFCLGSLSFILNTIPAAAKITYKDRERGQEFAGLDERVARIQSTYSMWNRHWRSSNFARHRSRVQSILANAESLQVEMDDAIKANIRSLTKKNAWKRMKSQIGKTILRKPRVEGRDFFDGSMHALWREELLKDWIDQLEKIVQDIQSLFQDDVSIRTAGHFAASLSVGQVEELEHLEHFAGTLGSLATELYHDMMGTNPRTFNWALNLQAQGTLLDWKSTTPVIIDTRFSLYRNDKQQEHFQLQVCYQEDDPATHETHGAITRLVNDKVQTLDFPRNVTCNAPDSRVETTSSLGFLLKHKPHLFKDELWLEDRANLIYGICEWSILLWNSPWLEKLCCHGIFFEIEAESSDRKNQIFKVGAGHDGCRGVDHRSRLMNLGVVLAQLVLGYPIRPSTYPSRFEQWMDGQWKFVFRSQLNAGILGATASIALQKAINFCLDSSSPLADREFEPGHLLMLLEKLFTGVKTWYETETVLRKSLRSIALQRRKGADHNHGWPGEAMPSEETE</sequence>
<protein>
    <submittedName>
        <fullName evidence="1">Uncharacterized protein</fullName>
    </submittedName>
</protein>
<dbReference type="EMBL" id="JAGMVJ010000011">
    <property type="protein sequence ID" value="KAH7086631.1"/>
    <property type="molecule type" value="Genomic_DNA"/>
</dbReference>
<evidence type="ECO:0000313" key="2">
    <source>
        <dbReference type="Proteomes" id="UP000813461"/>
    </source>
</evidence>
<gene>
    <name evidence="1" type="ORF">FB567DRAFT_629654</name>
</gene>
<name>A0A8K0R5E0_9PLEO</name>
<accession>A0A8K0R5E0</accession>
<evidence type="ECO:0000313" key="1">
    <source>
        <dbReference type="EMBL" id="KAH7086631.1"/>
    </source>
</evidence>
<organism evidence="1 2">
    <name type="scientific">Paraphoma chrysanthemicola</name>
    <dbReference type="NCBI Taxonomy" id="798071"/>
    <lineage>
        <taxon>Eukaryota</taxon>
        <taxon>Fungi</taxon>
        <taxon>Dikarya</taxon>
        <taxon>Ascomycota</taxon>
        <taxon>Pezizomycotina</taxon>
        <taxon>Dothideomycetes</taxon>
        <taxon>Pleosporomycetidae</taxon>
        <taxon>Pleosporales</taxon>
        <taxon>Pleosporineae</taxon>
        <taxon>Phaeosphaeriaceae</taxon>
        <taxon>Paraphoma</taxon>
    </lineage>
</organism>
<proteinExistence type="predicted"/>
<reference evidence="1" key="1">
    <citation type="journal article" date="2021" name="Nat. Commun.">
        <title>Genetic determinants of endophytism in the Arabidopsis root mycobiome.</title>
        <authorList>
            <person name="Mesny F."/>
            <person name="Miyauchi S."/>
            <person name="Thiergart T."/>
            <person name="Pickel B."/>
            <person name="Atanasova L."/>
            <person name="Karlsson M."/>
            <person name="Huettel B."/>
            <person name="Barry K.W."/>
            <person name="Haridas S."/>
            <person name="Chen C."/>
            <person name="Bauer D."/>
            <person name="Andreopoulos W."/>
            <person name="Pangilinan J."/>
            <person name="LaButti K."/>
            <person name="Riley R."/>
            <person name="Lipzen A."/>
            <person name="Clum A."/>
            <person name="Drula E."/>
            <person name="Henrissat B."/>
            <person name="Kohler A."/>
            <person name="Grigoriev I.V."/>
            <person name="Martin F.M."/>
            <person name="Hacquard S."/>
        </authorList>
    </citation>
    <scope>NUCLEOTIDE SEQUENCE</scope>
    <source>
        <strain evidence="1">MPI-SDFR-AT-0120</strain>
    </source>
</reference>
<keyword evidence="2" id="KW-1185">Reference proteome</keyword>